<keyword evidence="4" id="KW-0378">Hydrolase</keyword>
<dbReference type="InterPro" id="IPR000819">
    <property type="entry name" value="Peptidase_M17_C"/>
</dbReference>
<protein>
    <recommendedName>
        <fullName evidence="7">Probable cytosol aminopeptidase</fullName>
    </recommendedName>
    <alternativeName>
        <fullName evidence="8">Leucine aminopeptidase</fullName>
    </alternativeName>
    <alternativeName>
        <fullName evidence="5">Leucyl aminopeptidase</fullName>
    </alternativeName>
</protein>
<accession>A0A2M9CYI6</accession>
<evidence type="ECO:0000256" key="8">
    <source>
        <dbReference type="ARBA" id="ARBA00050061"/>
    </source>
</evidence>
<organism evidence="10 11">
    <name type="scientific">Sediminihabitans luteus</name>
    <dbReference type="NCBI Taxonomy" id="1138585"/>
    <lineage>
        <taxon>Bacteria</taxon>
        <taxon>Bacillati</taxon>
        <taxon>Actinomycetota</taxon>
        <taxon>Actinomycetes</taxon>
        <taxon>Micrococcales</taxon>
        <taxon>Cellulomonadaceae</taxon>
        <taxon>Sediminihabitans</taxon>
    </lineage>
</organism>
<dbReference type="Gene3D" id="3.40.630.10">
    <property type="entry name" value="Zn peptidases"/>
    <property type="match status" value="1"/>
</dbReference>
<dbReference type="GO" id="GO:0006508">
    <property type="term" value="P:proteolysis"/>
    <property type="evidence" value="ECO:0007669"/>
    <property type="project" value="UniProtKB-KW"/>
</dbReference>
<dbReference type="PANTHER" id="PTHR11963">
    <property type="entry name" value="LEUCINE AMINOPEPTIDASE-RELATED"/>
    <property type="match status" value="1"/>
</dbReference>
<proteinExistence type="inferred from homology"/>
<dbReference type="GO" id="GO:0070006">
    <property type="term" value="F:metalloaminopeptidase activity"/>
    <property type="evidence" value="ECO:0007669"/>
    <property type="project" value="InterPro"/>
</dbReference>
<evidence type="ECO:0000313" key="11">
    <source>
        <dbReference type="Proteomes" id="UP000231693"/>
    </source>
</evidence>
<evidence type="ECO:0000256" key="2">
    <source>
        <dbReference type="ARBA" id="ARBA00022438"/>
    </source>
</evidence>
<keyword evidence="3" id="KW-0645">Protease</keyword>
<feature type="domain" description="Cytosol aminopeptidase" evidence="9">
    <location>
        <begin position="379"/>
        <end position="386"/>
    </location>
</feature>
<dbReference type="CDD" id="cd00433">
    <property type="entry name" value="Peptidase_M17"/>
    <property type="match status" value="1"/>
</dbReference>
<dbReference type="Pfam" id="PF00883">
    <property type="entry name" value="Peptidase_M17"/>
    <property type="match status" value="1"/>
</dbReference>
<evidence type="ECO:0000259" key="9">
    <source>
        <dbReference type="PROSITE" id="PS00631"/>
    </source>
</evidence>
<dbReference type="InterPro" id="IPR011356">
    <property type="entry name" value="Leucine_aapep/pepB"/>
</dbReference>
<dbReference type="GO" id="GO:0005737">
    <property type="term" value="C:cytoplasm"/>
    <property type="evidence" value="ECO:0007669"/>
    <property type="project" value="InterPro"/>
</dbReference>
<dbReference type="RefSeq" id="WP_239073273.1">
    <property type="nucleotide sequence ID" value="NZ_BOOX01000009.1"/>
</dbReference>
<dbReference type="EMBL" id="PGFE01000001">
    <property type="protein sequence ID" value="PJJ76994.1"/>
    <property type="molecule type" value="Genomic_DNA"/>
</dbReference>
<sequence>MARELTGDAGRRPVVDGDLPEVVVADGTLATCAFLRDGDVDAVVVAVAPAFEAEDGVEPRSGTVDASTIYGVDLAELADRDVSFDGAAGQHVTVELPQAHARSSVTLPWAGLPPRIVLLGIGSGSPRDLRRAGAALARATDGLGRVVSVASAREVGDGAEAFVEGYFLAAYRVPRFGGADAEGARIPGGAEQLVLLGDDVQPTIDAANAAASATWLVRDLANVPANIKGPEWFAARASALAAAAGLVVDVLGPAELAAQGFGAILAVGAAAERGPRLVTVSYDPVESAKDARHVVVVGKGITYDTGGISIKPRESMVPMKTDMAGAAVALATVLDAARAGLAHRVTAVLPLAENHLGAASYRPGDVIRTWSGATVEVANTDAEGRLVLADALAWSAATLAPDLMVDVATLTGAVAVGLGRTHAALYATDDDLAARVERAGEAAGELVWRMPLVDEYRAALRSDVADLRNVPRDPPGAGSVVAALFLEQFVADVPWVHLDVNGVGRSASDKHELSAGPTGFGARLLGRFLRDL</sequence>
<reference evidence="10 11" key="1">
    <citation type="submission" date="2017-11" db="EMBL/GenBank/DDBJ databases">
        <title>Genomic Encyclopedia of Archaeal and Bacterial Type Strains, Phase II (KMG-II): From Individual Species to Whole Genera.</title>
        <authorList>
            <person name="Goeker M."/>
        </authorList>
    </citation>
    <scope>NUCLEOTIDE SEQUENCE [LARGE SCALE GENOMIC DNA]</scope>
    <source>
        <strain evidence="10 11">DSM 25478</strain>
    </source>
</reference>
<evidence type="ECO:0000256" key="1">
    <source>
        <dbReference type="ARBA" id="ARBA00009528"/>
    </source>
</evidence>
<dbReference type="SUPFAM" id="SSF53187">
    <property type="entry name" value="Zn-dependent exopeptidases"/>
    <property type="match status" value="1"/>
</dbReference>
<keyword evidence="11" id="KW-1185">Reference proteome</keyword>
<dbReference type="InterPro" id="IPR043472">
    <property type="entry name" value="Macro_dom-like"/>
</dbReference>
<comment type="caution">
    <text evidence="10">The sequence shown here is derived from an EMBL/GenBank/DDBJ whole genome shotgun (WGS) entry which is preliminary data.</text>
</comment>
<comment type="function">
    <text evidence="6">Presumably involved in the processing and regular turnover of intracellular proteins. Catalyzes the removal of unsubstituted N-terminal amino acids from various peptides.</text>
</comment>
<gene>
    <name evidence="10" type="ORF">CLV28_0206</name>
</gene>
<evidence type="ECO:0000256" key="5">
    <source>
        <dbReference type="ARBA" id="ARBA00033172"/>
    </source>
</evidence>
<dbReference type="PROSITE" id="PS00631">
    <property type="entry name" value="CYTOSOL_AP"/>
    <property type="match status" value="1"/>
</dbReference>
<evidence type="ECO:0000256" key="3">
    <source>
        <dbReference type="ARBA" id="ARBA00022670"/>
    </source>
</evidence>
<dbReference type="Proteomes" id="UP000231693">
    <property type="component" value="Unassembled WGS sequence"/>
</dbReference>
<dbReference type="SUPFAM" id="SSF52949">
    <property type="entry name" value="Macro domain-like"/>
    <property type="match status" value="1"/>
</dbReference>
<evidence type="ECO:0000256" key="6">
    <source>
        <dbReference type="ARBA" id="ARBA00049972"/>
    </source>
</evidence>
<evidence type="ECO:0000313" key="10">
    <source>
        <dbReference type="EMBL" id="PJJ76994.1"/>
    </source>
</evidence>
<name>A0A2M9CYI6_9CELL</name>
<comment type="similarity">
    <text evidence="1">Belongs to the peptidase M17 family.</text>
</comment>
<dbReference type="PRINTS" id="PR00481">
    <property type="entry name" value="LAMNOPPTDASE"/>
</dbReference>
<dbReference type="Gene3D" id="3.40.220.10">
    <property type="entry name" value="Leucine Aminopeptidase, subunit E, domain 1"/>
    <property type="match status" value="1"/>
</dbReference>
<dbReference type="GO" id="GO:0030145">
    <property type="term" value="F:manganese ion binding"/>
    <property type="evidence" value="ECO:0007669"/>
    <property type="project" value="InterPro"/>
</dbReference>
<evidence type="ECO:0000256" key="4">
    <source>
        <dbReference type="ARBA" id="ARBA00022801"/>
    </source>
</evidence>
<dbReference type="AlphaFoldDB" id="A0A2M9CYI6"/>
<evidence type="ECO:0000256" key="7">
    <source>
        <dbReference type="ARBA" id="ARBA00050021"/>
    </source>
</evidence>
<keyword evidence="2 10" id="KW-0031">Aminopeptidase</keyword>
<dbReference type="PANTHER" id="PTHR11963:SF23">
    <property type="entry name" value="CYTOSOL AMINOPEPTIDASE"/>
    <property type="match status" value="1"/>
</dbReference>